<feature type="binding site" evidence="5">
    <location>
        <position position="255"/>
    </location>
    <ligand>
        <name>substrate</name>
    </ligand>
</feature>
<dbReference type="Proteomes" id="UP001261624">
    <property type="component" value="Unassembled WGS sequence"/>
</dbReference>
<protein>
    <recommendedName>
        <fullName evidence="5">Histidinol dehydrogenase</fullName>
        <shortName evidence="5">HDH</shortName>
        <ecNumber evidence="5">1.1.1.23</ecNumber>
    </recommendedName>
</protein>
<dbReference type="InterPro" id="IPR022695">
    <property type="entry name" value="Histidinol_DH_monofunct"/>
</dbReference>
<evidence type="ECO:0000256" key="1">
    <source>
        <dbReference type="ARBA" id="ARBA00010178"/>
    </source>
</evidence>
<evidence type="ECO:0000256" key="6">
    <source>
        <dbReference type="PIRNR" id="PIRNR000099"/>
    </source>
</evidence>
<feature type="active site" description="Proton acceptor" evidence="5">
    <location>
        <position position="322"/>
    </location>
</feature>
<feature type="binding site" evidence="5">
    <location>
        <position position="209"/>
    </location>
    <ligand>
        <name>NAD(+)</name>
        <dbReference type="ChEBI" id="CHEBI:57540"/>
    </ligand>
</feature>
<comment type="caution">
    <text evidence="8">The sequence shown here is derived from an EMBL/GenBank/DDBJ whole genome shotgun (WGS) entry which is preliminary data.</text>
</comment>
<name>A0ABU3E3D0_9FLAO</name>
<dbReference type="HAMAP" id="MF_01024">
    <property type="entry name" value="HisD"/>
    <property type="match status" value="1"/>
</dbReference>
<keyword evidence="5" id="KW-0028">Amino-acid biosynthesis</keyword>
<dbReference type="RefSeq" id="WP_311685116.1">
    <property type="nucleotide sequence ID" value="NZ_JAVRHM010000013.1"/>
</dbReference>
<evidence type="ECO:0000256" key="4">
    <source>
        <dbReference type="ARBA" id="ARBA00023002"/>
    </source>
</evidence>
<keyword evidence="5" id="KW-0368">Histidine biosynthesis</keyword>
<keyword evidence="2 5" id="KW-0479">Metal-binding</keyword>
<dbReference type="CDD" id="cd06572">
    <property type="entry name" value="Histidinol_dh"/>
    <property type="match status" value="1"/>
</dbReference>
<organism evidence="8 9">
    <name type="scientific">Autumnicola patrickiae</name>
    <dbReference type="NCBI Taxonomy" id="3075591"/>
    <lineage>
        <taxon>Bacteria</taxon>
        <taxon>Pseudomonadati</taxon>
        <taxon>Bacteroidota</taxon>
        <taxon>Flavobacteriia</taxon>
        <taxon>Flavobacteriales</taxon>
        <taxon>Flavobacteriaceae</taxon>
        <taxon>Autumnicola</taxon>
    </lineage>
</organism>
<dbReference type="SUPFAM" id="SSF53720">
    <property type="entry name" value="ALDH-like"/>
    <property type="match status" value="1"/>
</dbReference>
<comment type="cofactor">
    <cofactor evidence="5">
        <name>Zn(2+)</name>
        <dbReference type="ChEBI" id="CHEBI:29105"/>
    </cofactor>
    <text evidence="5">Binds 1 zinc ion per subunit.</text>
</comment>
<proteinExistence type="inferred from homology"/>
<feature type="binding site" evidence="5">
    <location>
        <position position="356"/>
    </location>
    <ligand>
        <name>Zn(2+)</name>
        <dbReference type="ChEBI" id="CHEBI:29105"/>
    </ligand>
</feature>
<feature type="binding site" evidence="5">
    <location>
        <position position="415"/>
    </location>
    <ligand>
        <name>substrate</name>
    </ligand>
</feature>
<comment type="similarity">
    <text evidence="1 5 6 7">Belongs to the histidinol dehydrogenase family.</text>
</comment>
<reference evidence="8 9" key="1">
    <citation type="submission" date="2023-09" db="EMBL/GenBank/DDBJ databases">
        <authorList>
            <person name="Rey-Velasco X."/>
        </authorList>
    </citation>
    <scope>NUCLEOTIDE SEQUENCE [LARGE SCALE GENOMIC DNA]</scope>
    <source>
        <strain evidence="8 9">F188</strain>
    </source>
</reference>
<comment type="catalytic activity">
    <reaction evidence="5">
        <text>L-histidinol + 2 NAD(+) + H2O = L-histidine + 2 NADH + 3 H(+)</text>
        <dbReference type="Rhea" id="RHEA:20641"/>
        <dbReference type="ChEBI" id="CHEBI:15377"/>
        <dbReference type="ChEBI" id="CHEBI:15378"/>
        <dbReference type="ChEBI" id="CHEBI:57540"/>
        <dbReference type="ChEBI" id="CHEBI:57595"/>
        <dbReference type="ChEBI" id="CHEBI:57699"/>
        <dbReference type="ChEBI" id="CHEBI:57945"/>
        <dbReference type="EC" id="1.1.1.23"/>
    </reaction>
</comment>
<feature type="binding site" evidence="5">
    <location>
        <position position="258"/>
    </location>
    <ligand>
        <name>substrate</name>
    </ligand>
</feature>
<keyword evidence="4 5" id="KW-0560">Oxidoreductase</keyword>
<dbReference type="PANTHER" id="PTHR21256">
    <property type="entry name" value="HISTIDINOL DEHYDROGENASE HDH"/>
    <property type="match status" value="1"/>
</dbReference>
<gene>
    <name evidence="5 8" type="primary">hisD</name>
    <name evidence="8" type="ORF">RM549_11955</name>
</gene>
<comment type="pathway">
    <text evidence="5">Amino-acid biosynthesis; L-histidine biosynthesis; L-histidine from 5-phospho-alpha-D-ribose 1-diphosphate: step 9/9.</text>
</comment>
<dbReference type="EMBL" id="JAVRHM010000013">
    <property type="protein sequence ID" value="MDT0690503.1"/>
    <property type="molecule type" value="Genomic_DNA"/>
</dbReference>
<dbReference type="PIRSF" id="PIRSF000099">
    <property type="entry name" value="Histidinol_dh"/>
    <property type="match status" value="1"/>
</dbReference>
<dbReference type="GO" id="GO:0004399">
    <property type="term" value="F:histidinol dehydrogenase activity"/>
    <property type="evidence" value="ECO:0007669"/>
    <property type="project" value="UniProtKB-EC"/>
</dbReference>
<feature type="active site" description="Proton acceptor" evidence="5">
    <location>
        <position position="323"/>
    </location>
</feature>
<feature type="binding site" evidence="5">
    <location>
        <position position="410"/>
    </location>
    <ligand>
        <name>substrate</name>
    </ligand>
</feature>
<evidence type="ECO:0000256" key="5">
    <source>
        <dbReference type="HAMAP-Rule" id="MF_01024"/>
    </source>
</evidence>
<feature type="binding site" evidence="5">
    <location>
        <position position="258"/>
    </location>
    <ligand>
        <name>Zn(2+)</name>
        <dbReference type="ChEBI" id="CHEBI:29105"/>
    </ligand>
</feature>
<sequence length="428" mass="47034">MNKIYNPGASEWLELLKRPTSTVNDIEETVNKVFAEVIEDGDAAIEKYTEIFDGFKPENVRVTSMEIDDARNRISQELRDAIHLAYANVEKFHAAQKTEKVVVETAEGVQCWQEKRPIQKVGLYIPGGTAPLFSTILMLAIPAAIAGCKEIVLCTPPNKEGNIHPAILYTAHLCGVTKIFKVGGIQAIAAMTFGTQTIPKVYKIFGPGNQFVTVAKQLATKHNVAIDMPAGPSELLVVADESANAAFVASDLLSQAEHGIDSQVILISTSEKFMDEVEKEIEEQIKVLPRKEIAEKAIENSKLIFIEDKEVALEIINEYGPEHFIVCTENDNYFVENVQNAGSVFIGNYTPESAGDYASGTNHTLPTNGYAKQYSGVNLDSFMKNMTFQKISQEGIRNIGPAIELMAEAEGLQAHKNAVSLRLIDLNK</sequence>
<dbReference type="Gene3D" id="3.40.50.1980">
    <property type="entry name" value="Nitrogenase molybdenum iron protein domain"/>
    <property type="match status" value="2"/>
</dbReference>
<feature type="binding site" evidence="5">
    <location>
        <position position="255"/>
    </location>
    <ligand>
        <name>Zn(2+)</name>
        <dbReference type="ChEBI" id="CHEBI:29105"/>
    </ligand>
</feature>
<evidence type="ECO:0000313" key="9">
    <source>
        <dbReference type="Proteomes" id="UP001261624"/>
    </source>
</evidence>
<feature type="binding site" evidence="5">
    <location>
        <position position="356"/>
    </location>
    <ligand>
        <name>substrate</name>
    </ligand>
</feature>
<keyword evidence="9" id="KW-1185">Reference proteome</keyword>
<evidence type="ECO:0000313" key="8">
    <source>
        <dbReference type="EMBL" id="MDT0690503.1"/>
    </source>
</evidence>
<feature type="binding site" evidence="5">
    <location>
        <position position="233"/>
    </location>
    <ligand>
        <name>substrate</name>
    </ligand>
</feature>
<feature type="binding site" evidence="5">
    <location>
        <position position="323"/>
    </location>
    <ligand>
        <name>substrate</name>
    </ligand>
</feature>
<dbReference type="PRINTS" id="PR00083">
    <property type="entry name" value="HOLDHDRGNASE"/>
</dbReference>
<dbReference type="InterPro" id="IPR016161">
    <property type="entry name" value="Ald_DH/histidinol_DH"/>
</dbReference>
<feature type="binding site" evidence="5">
    <location>
        <position position="415"/>
    </location>
    <ligand>
        <name>Zn(2+)</name>
        <dbReference type="ChEBI" id="CHEBI:29105"/>
    </ligand>
</feature>
<feature type="binding site" evidence="5">
    <location>
        <position position="124"/>
    </location>
    <ligand>
        <name>NAD(+)</name>
        <dbReference type="ChEBI" id="CHEBI:57540"/>
    </ligand>
</feature>
<keyword evidence="5" id="KW-0520">NAD</keyword>
<evidence type="ECO:0000256" key="2">
    <source>
        <dbReference type="ARBA" id="ARBA00022723"/>
    </source>
</evidence>
<dbReference type="Pfam" id="PF00815">
    <property type="entry name" value="Histidinol_dh"/>
    <property type="match status" value="1"/>
</dbReference>
<dbReference type="PANTHER" id="PTHR21256:SF2">
    <property type="entry name" value="HISTIDINE BIOSYNTHESIS TRIFUNCTIONAL PROTEIN"/>
    <property type="match status" value="1"/>
</dbReference>
<dbReference type="NCBIfam" id="TIGR00069">
    <property type="entry name" value="hisD"/>
    <property type="match status" value="1"/>
</dbReference>
<keyword evidence="3 5" id="KW-0862">Zinc</keyword>
<evidence type="ECO:0000256" key="7">
    <source>
        <dbReference type="RuleBase" id="RU004175"/>
    </source>
</evidence>
<feature type="binding site" evidence="5">
    <location>
        <position position="186"/>
    </location>
    <ligand>
        <name>NAD(+)</name>
        <dbReference type="ChEBI" id="CHEBI:57540"/>
    </ligand>
</feature>
<dbReference type="InterPro" id="IPR012131">
    <property type="entry name" value="Hstdl_DH"/>
</dbReference>
<dbReference type="InterPro" id="IPR001692">
    <property type="entry name" value="Histidinol_DH_CS"/>
</dbReference>
<evidence type="ECO:0000256" key="3">
    <source>
        <dbReference type="ARBA" id="ARBA00022833"/>
    </source>
</evidence>
<comment type="function">
    <text evidence="5">Catalyzes the sequential NAD-dependent oxidations of L-histidinol to L-histidinaldehyde and then to L-histidine.</text>
</comment>
<dbReference type="EC" id="1.1.1.23" evidence="5"/>
<dbReference type="Gene3D" id="1.20.5.1300">
    <property type="match status" value="1"/>
</dbReference>
<dbReference type="PROSITE" id="PS00611">
    <property type="entry name" value="HISOL_DEHYDROGENASE"/>
    <property type="match status" value="1"/>
</dbReference>
<accession>A0ABU3E3D0</accession>